<dbReference type="InterPro" id="IPR000182">
    <property type="entry name" value="GNAT_dom"/>
</dbReference>
<protein>
    <submittedName>
        <fullName evidence="4">GNAT family N-acetyltransferase</fullName>
        <ecNumber evidence="4">2.3.1.-</ecNumber>
    </submittedName>
</protein>
<dbReference type="EC" id="2.3.1.-" evidence="4"/>
<keyword evidence="2 4" id="KW-0012">Acyltransferase</keyword>
<sequence length="245" mass="26778">MNSAPHVSLLEWDSAFFGFPTGRLQASGLSIVALRNILAEAKQEGYQLLYWFVTPTDTQSLTTAQTLGLPVMDEKRTYSWSVKNVPLRPTDVHPFSAAMATPPLVELAVQSGIYSRFRLDPDFAPGVFEKLYAQWLATALTGADGQQVFAYYPAAVTTAVGLLTLEKQPDSSRIGLLAVAEHWQKQGVGKQLVTAAQWEAHAAGSTQLLVTTQGANRAACALYESCGFVLHERQVVFHLWLAGHE</sequence>
<dbReference type="InterPro" id="IPR050832">
    <property type="entry name" value="Bact_Acetyltransf"/>
</dbReference>
<evidence type="ECO:0000313" key="5">
    <source>
        <dbReference type="Proteomes" id="UP001165296"/>
    </source>
</evidence>
<dbReference type="PANTHER" id="PTHR43877">
    <property type="entry name" value="AMINOALKYLPHOSPHONATE N-ACETYLTRANSFERASE-RELATED-RELATED"/>
    <property type="match status" value="1"/>
</dbReference>
<name>A0ABS8AQW4_9BACT</name>
<dbReference type="SUPFAM" id="SSF55729">
    <property type="entry name" value="Acyl-CoA N-acyltransferases (Nat)"/>
    <property type="match status" value="1"/>
</dbReference>
<dbReference type="Proteomes" id="UP001165296">
    <property type="component" value="Unassembled WGS sequence"/>
</dbReference>
<gene>
    <name evidence="4" type="ORF">LGH74_10945</name>
</gene>
<evidence type="ECO:0000256" key="2">
    <source>
        <dbReference type="ARBA" id="ARBA00023315"/>
    </source>
</evidence>
<dbReference type="InterPro" id="IPR016181">
    <property type="entry name" value="Acyl_CoA_acyltransferase"/>
</dbReference>
<dbReference type="Pfam" id="PF13508">
    <property type="entry name" value="Acetyltransf_7"/>
    <property type="match status" value="1"/>
</dbReference>
<dbReference type="EMBL" id="JAJADR010000002">
    <property type="protein sequence ID" value="MCB2408494.1"/>
    <property type="molecule type" value="Genomic_DNA"/>
</dbReference>
<dbReference type="PANTHER" id="PTHR43877:SF2">
    <property type="entry name" value="AMINOALKYLPHOSPHONATE N-ACETYLTRANSFERASE-RELATED"/>
    <property type="match status" value="1"/>
</dbReference>
<evidence type="ECO:0000259" key="3">
    <source>
        <dbReference type="PROSITE" id="PS51186"/>
    </source>
</evidence>
<keyword evidence="1 4" id="KW-0808">Transferase</keyword>
<feature type="domain" description="N-acetyltransferase" evidence="3">
    <location>
        <begin position="103"/>
        <end position="245"/>
    </location>
</feature>
<dbReference type="CDD" id="cd04301">
    <property type="entry name" value="NAT_SF"/>
    <property type="match status" value="1"/>
</dbReference>
<dbReference type="PROSITE" id="PS51186">
    <property type="entry name" value="GNAT"/>
    <property type="match status" value="1"/>
</dbReference>
<comment type="caution">
    <text evidence="4">The sequence shown here is derived from an EMBL/GenBank/DDBJ whole genome shotgun (WGS) entry which is preliminary data.</text>
</comment>
<evidence type="ECO:0000313" key="4">
    <source>
        <dbReference type="EMBL" id="MCB2408494.1"/>
    </source>
</evidence>
<dbReference type="GO" id="GO:0016746">
    <property type="term" value="F:acyltransferase activity"/>
    <property type="evidence" value="ECO:0007669"/>
    <property type="project" value="UniProtKB-KW"/>
</dbReference>
<reference evidence="4" key="1">
    <citation type="submission" date="2021-10" db="EMBL/GenBank/DDBJ databases">
        <authorList>
            <person name="Dean J.D."/>
            <person name="Kim M.K."/>
            <person name="Newey C.N."/>
            <person name="Stoker T.S."/>
            <person name="Thompson D.W."/>
            <person name="Grose J.H."/>
        </authorList>
    </citation>
    <scope>NUCLEOTIDE SEQUENCE</scope>
    <source>
        <strain evidence="4">BT178</strain>
    </source>
</reference>
<evidence type="ECO:0000256" key="1">
    <source>
        <dbReference type="ARBA" id="ARBA00022679"/>
    </source>
</evidence>
<dbReference type="RefSeq" id="WP_226175604.1">
    <property type="nucleotide sequence ID" value="NZ_JAJADR010000002.1"/>
</dbReference>
<organism evidence="4 5">
    <name type="scientific">Hymenobacter lucidus</name>
    <dbReference type="NCBI Taxonomy" id="2880930"/>
    <lineage>
        <taxon>Bacteria</taxon>
        <taxon>Pseudomonadati</taxon>
        <taxon>Bacteroidota</taxon>
        <taxon>Cytophagia</taxon>
        <taxon>Cytophagales</taxon>
        <taxon>Hymenobacteraceae</taxon>
        <taxon>Hymenobacter</taxon>
    </lineage>
</organism>
<proteinExistence type="predicted"/>
<dbReference type="Gene3D" id="3.40.630.30">
    <property type="match status" value="1"/>
</dbReference>
<accession>A0ABS8AQW4</accession>
<keyword evidence="5" id="KW-1185">Reference proteome</keyword>